<dbReference type="InterPro" id="IPR003593">
    <property type="entry name" value="AAA+_ATPase"/>
</dbReference>
<dbReference type="PROSITE" id="PS50893">
    <property type="entry name" value="ABC_TRANSPORTER_2"/>
    <property type="match status" value="1"/>
</dbReference>
<evidence type="ECO:0000256" key="3">
    <source>
        <dbReference type="ARBA" id="ARBA00022840"/>
    </source>
</evidence>
<dbReference type="Gene3D" id="3.40.50.300">
    <property type="entry name" value="P-loop containing nucleotide triphosphate hydrolases"/>
    <property type="match status" value="1"/>
</dbReference>
<dbReference type="GO" id="GO:0005315">
    <property type="term" value="F:phosphate transmembrane transporter activity"/>
    <property type="evidence" value="ECO:0007669"/>
    <property type="project" value="InterPro"/>
</dbReference>
<dbReference type="PANTHER" id="PTHR43423:SF1">
    <property type="entry name" value="ABC TRANSPORTER I FAMILY MEMBER 17"/>
    <property type="match status" value="1"/>
</dbReference>
<evidence type="ECO:0000313" key="5">
    <source>
        <dbReference type="EMBL" id="RFT15776.1"/>
    </source>
</evidence>
<dbReference type="AlphaFoldDB" id="A0A3E2BMD9"/>
<dbReference type="GO" id="GO:0016020">
    <property type="term" value="C:membrane"/>
    <property type="evidence" value="ECO:0007669"/>
    <property type="project" value="InterPro"/>
</dbReference>
<evidence type="ECO:0000256" key="1">
    <source>
        <dbReference type="ARBA" id="ARBA00022448"/>
    </source>
</evidence>
<organism evidence="5 6">
    <name type="scientific">Candidatus Saccharicenans subterraneus</name>
    <dbReference type="NCBI Taxonomy" id="2508984"/>
    <lineage>
        <taxon>Bacteria</taxon>
        <taxon>Candidatus Aminicenantota</taxon>
        <taxon>Candidatus Aminicenantia</taxon>
        <taxon>Candidatus Aminicenantales</taxon>
        <taxon>Candidatus Saccharicenantaceae</taxon>
        <taxon>Candidatus Saccharicenans</taxon>
    </lineage>
</organism>
<comment type="caution">
    <text evidence="5">The sequence shown here is derived from an EMBL/GenBank/DDBJ whole genome shotgun (WGS) entry which is preliminary data.</text>
</comment>
<dbReference type="EMBL" id="QUAH01000006">
    <property type="protein sequence ID" value="RFT15776.1"/>
    <property type="molecule type" value="Genomic_DNA"/>
</dbReference>
<dbReference type="InterPro" id="IPR005670">
    <property type="entry name" value="PstB-like"/>
</dbReference>
<dbReference type="InterPro" id="IPR027417">
    <property type="entry name" value="P-loop_NTPase"/>
</dbReference>
<proteinExistence type="predicted"/>
<dbReference type="SUPFAM" id="SSF52540">
    <property type="entry name" value="P-loop containing nucleoside triphosphate hydrolases"/>
    <property type="match status" value="1"/>
</dbReference>
<keyword evidence="3 5" id="KW-0067">ATP-binding</keyword>
<dbReference type="InterPro" id="IPR017871">
    <property type="entry name" value="ABC_transporter-like_CS"/>
</dbReference>
<dbReference type="GO" id="GO:0035435">
    <property type="term" value="P:phosphate ion transmembrane transport"/>
    <property type="evidence" value="ECO:0007669"/>
    <property type="project" value="InterPro"/>
</dbReference>
<dbReference type="PROSITE" id="PS00211">
    <property type="entry name" value="ABC_TRANSPORTER_1"/>
    <property type="match status" value="1"/>
</dbReference>
<dbReference type="GO" id="GO:0005524">
    <property type="term" value="F:ATP binding"/>
    <property type="evidence" value="ECO:0007669"/>
    <property type="project" value="UniProtKB-KW"/>
</dbReference>
<reference evidence="5 6" key="1">
    <citation type="submission" date="2018-08" db="EMBL/GenBank/DDBJ databases">
        <title>Genome analysis of the thermophilic bacterium of the candidate phylum Aminicenantes from deep subsurface aquifer revealed its physiology and ecological role.</title>
        <authorList>
            <person name="Kadnikov V.V."/>
            <person name="Mardanov A.V."/>
            <person name="Beletsky A.V."/>
            <person name="Karnachuk O.V."/>
            <person name="Ravin N.V."/>
        </authorList>
    </citation>
    <scope>NUCLEOTIDE SEQUENCE [LARGE SCALE GENOMIC DNA]</scope>
    <source>
        <strain evidence="5">BY38</strain>
    </source>
</reference>
<evidence type="ECO:0000259" key="4">
    <source>
        <dbReference type="PROSITE" id="PS50893"/>
    </source>
</evidence>
<dbReference type="SMART" id="SM00382">
    <property type="entry name" value="AAA"/>
    <property type="match status" value="1"/>
</dbReference>
<accession>A0A3E2BMD9</accession>
<dbReference type="PANTHER" id="PTHR43423">
    <property type="entry name" value="ABC TRANSPORTER I FAMILY MEMBER 17"/>
    <property type="match status" value="1"/>
</dbReference>
<gene>
    <name evidence="5" type="ORF">OP8BY_2174</name>
</gene>
<dbReference type="InterPro" id="IPR003439">
    <property type="entry name" value="ABC_transporter-like_ATP-bd"/>
</dbReference>
<name>A0A3E2BMD9_9BACT</name>
<dbReference type="Proteomes" id="UP000257323">
    <property type="component" value="Unassembled WGS sequence"/>
</dbReference>
<evidence type="ECO:0000256" key="2">
    <source>
        <dbReference type="ARBA" id="ARBA00022741"/>
    </source>
</evidence>
<dbReference type="CDD" id="cd03260">
    <property type="entry name" value="ABC_PstB_phosphate_transporter"/>
    <property type="match status" value="1"/>
</dbReference>
<dbReference type="Pfam" id="PF00005">
    <property type="entry name" value="ABC_tran"/>
    <property type="match status" value="1"/>
</dbReference>
<feature type="domain" description="ABC transporter" evidence="4">
    <location>
        <begin position="6"/>
        <end position="247"/>
    </location>
</feature>
<protein>
    <submittedName>
        <fullName evidence="5">Phosphate transport ATP-binding protein PstB</fullName>
    </submittedName>
</protein>
<dbReference type="GO" id="GO:0016887">
    <property type="term" value="F:ATP hydrolysis activity"/>
    <property type="evidence" value="ECO:0007669"/>
    <property type="project" value="InterPro"/>
</dbReference>
<keyword evidence="1" id="KW-0813">Transport</keyword>
<sequence>MKQRGILVRDFSHYYGETRSLNNINLDVYRNEILGIIGPARSGKSTFLACLNRLNDLIPGSRVEGKILVDDQDIYGPEVDVVALRRKLGMVFATPVPLPLTIYENIVFGVRLLGNNNRRELDRIVEDSLEKAGLWAEVKDRLHTSALKLSGGQQQRLCIARVLALKPQYIMLDEPTSGLDPISTMKIEDSLRTLKKDYTIILVTNNTKQAARVADRTAFFLMGELVEIDETPVVFTRPSDKRTEAYLEGKFG</sequence>
<keyword evidence="2" id="KW-0547">Nucleotide-binding</keyword>
<evidence type="ECO:0000313" key="6">
    <source>
        <dbReference type="Proteomes" id="UP000257323"/>
    </source>
</evidence>